<accession>G0NMQ5</accession>
<gene>
    <name evidence="2" type="ORF">CAEBREN_03614</name>
</gene>
<dbReference type="GO" id="GO:0003676">
    <property type="term" value="F:nucleic acid binding"/>
    <property type="evidence" value="ECO:0007669"/>
    <property type="project" value="InterPro"/>
</dbReference>
<dbReference type="HOGENOM" id="CLU_1670894_0_0_1"/>
<evidence type="ECO:0000313" key="3">
    <source>
        <dbReference type="Proteomes" id="UP000008068"/>
    </source>
</evidence>
<sequence length="158" mass="17288">MAPTKRLSSESTSGAIPRQQSIENKAMAPKTVRFLKKETDKVRVLISNLPTTITKEAIRILLGDLNVHLIFLGFDKNGKQNDTAIITISRPEIKRLLDLVSGLEVNGKVATAKLINTVQTLCRTIVDGPTHGILKSRSSIGNKKTVDVLKKSFDDLGI</sequence>
<feature type="region of interest" description="Disordered" evidence="1">
    <location>
        <begin position="1"/>
        <end position="22"/>
    </location>
</feature>
<dbReference type="Proteomes" id="UP000008068">
    <property type="component" value="Unassembled WGS sequence"/>
</dbReference>
<proteinExistence type="predicted"/>
<feature type="compositionally biased region" description="Polar residues" evidence="1">
    <location>
        <begin position="9"/>
        <end position="22"/>
    </location>
</feature>
<dbReference type="AlphaFoldDB" id="G0NMQ5"/>
<dbReference type="EMBL" id="GL379911">
    <property type="protein sequence ID" value="EGT34230.1"/>
    <property type="molecule type" value="Genomic_DNA"/>
</dbReference>
<protein>
    <submittedName>
        <fullName evidence="2">Uncharacterized protein</fullName>
    </submittedName>
</protein>
<dbReference type="SUPFAM" id="SSF54928">
    <property type="entry name" value="RNA-binding domain, RBD"/>
    <property type="match status" value="1"/>
</dbReference>
<reference evidence="3" key="1">
    <citation type="submission" date="2011-07" db="EMBL/GenBank/DDBJ databases">
        <authorList>
            <consortium name="Caenorhabditis brenneri Sequencing and Analysis Consortium"/>
            <person name="Wilson R.K."/>
        </authorList>
    </citation>
    <scope>NUCLEOTIDE SEQUENCE [LARGE SCALE GENOMIC DNA]</scope>
    <source>
        <strain evidence="3">PB2801</strain>
    </source>
</reference>
<name>G0NMQ5_CAEBE</name>
<keyword evidence="3" id="KW-1185">Reference proteome</keyword>
<evidence type="ECO:0000256" key="1">
    <source>
        <dbReference type="SAM" id="MobiDB-lite"/>
    </source>
</evidence>
<evidence type="ECO:0000313" key="2">
    <source>
        <dbReference type="EMBL" id="EGT34230.1"/>
    </source>
</evidence>
<dbReference type="InterPro" id="IPR035979">
    <property type="entry name" value="RBD_domain_sf"/>
</dbReference>
<organism evidence="3">
    <name type="scientific">Caenorhabditis brenneri</name>
    <name type="common">Nematode worm</name>
    <dbReference type="NCBI Taxonomy" id="135651"/>
    <lineage>
        <taxon>Eukaryota</taxon>
        <taxon>Metazoa</taxon>
        <taxon>Ecdysozoa</taxon>
        <taxon>Nematoda</taxon>
        <taxon>Chromadorea</taxon>
        <taxon>Rhabditida</taxon>
        <taxon>Rhabditina</taxon>
        <taxon>Rhabditomorpha</taxon>
        <taxon>Rhabditoidea</taxon>
        <taxon>Rhabditidae</taxon>
        <taxon>Peloderinae</taxon>
        <taxon>Caenorhabditis</taxon>
    </lineage>
</organism>
<dbReference type="InParanoid" id="G0NMQ5"/>